<protein>
    <submittedName>
        <fullName evidence="3">Uncharacterized protein</fullName>
    </submittedName>
</protein>
<dbReference type="Gramene" id="TVU14036">
    <property type="protein sequence ID" value="TVU14036"/>
    <property type="gene ID" value="EJB05_37479"/>
</dbReference>
<comment type="caution">
    <text evidence="3">The sequence shown here is derived from an EMBL/GenBank/DDBJ whole genome shotgun (WGS) entry which is preliminary data.</text>
</comment>
<dbReference type="EMBL" id="RWGY01000031">
    <property type="protein sequence ID" value="TVU14036.1"/>
    <property type="molecule type" value="Genomic_DNA"/>
</dbReference>
<feature type="compositionally biased region" description="Low complexity" evidence="1">
    <location>
        <begin position="30"/>
        <end position="45"/>
    </location>
</feature>
<evidence type="ECO:0000313" key="2">
    <source>
        <dbReference type="EMBL" id="TVU14011.1"/>
    </source>
</evidence>
<proteinExistence type="predicted"/>
<keyword evidence="4" id="KW-1185">Reference proteome</keyword>
<dbReference type="AlphaFoldDB" id="A0A5J9TRN8"/>
<accession>A0A5J9TRN8</accession>
<organism evidence="3 4">
    <name type="scientific">Eragrostis curvula</name>
    <name type="common">weeping love grass</name>
    <dbReference type="NCBI Taxonomy" id="38414"/>
    <lineage>
        <taxon>Eukaryota</taxon>
        <taxon>Viridiplantae</taxon>
        <taxon>Streptophyta</taxon>
        <taxon>Embryophyta</taxon>
        <taxon>Tracheophyta</taxon>
        <taxon>Spermatophyta</taxon>
        <taxon>Magnoliopsida</taxon>
        <taxon>Liliopsida</taxon>
        <taxon>Poales</taxon>
        <taxon>Poaceae</taxon>
        <taxon>PACMAD clade</taxon>
        <taxon>Chloridoideae</taxon>
        <taxon>Eragrostideae</taxon>
        <taxon>Eragrostidinae</taxon>
        <taxon>Eragrostis</taxon>
    </lineage>
</organism>
<gene>
    <name evidence="2" type="ORF">EJB05_37452</name>
    <name evidence="3" type="ORF">EJB05_37479</name>
</gene>
<name>A0A5J9TRN8_9POAL</name>
<evidence type="ECO:0000256" key="1">
    <source>
        <dbReference type="SAM" id="MobiDB-lite"/>
    </source>
</evidence>
<dbReference type="OrthoDB" id="685990at2759"/>
<dbReference type="Gramene" id="TVU14011">
    <property type="protein sequence ID" value="TVU14011"/>
    <property type="gene ID" value="EJB05_37452"/>
</dbReference>
<evidence type="ECO:0000313" key="4">
    <source>
        <dbReference type="Proteomes" id="UP000324897"/>
    </source>
</evidence>
<feature type="region of interest" description="Disordered" evidence="1">
    <location>
        <begin position="21"/>
        <end position="50"/>
    </location>
</feature>
<dbReference type="Proteomes" id="UP000324897">
    <property type="component" value="Unassembled WGS sequence"/>
</dbReference>
<dbReference type="EMBL" id="RWGY01000031">
    <property type="protein sequence ID" value="TVU14011.1"/>
    <property type="molecule type" value="Genomic_DNA"/>
</dbReference>
<sequence length="103" mass="11211">MDIGLFSYKRARGIKHKAAVPFYPRPPAATPTAPAQAGGKAKPVAAPWPAPAPPPSAVTVEVIGNGGAPTAGDDVDRRAALYISRVQERLRRERMNEDWRKYY</sequence>
<evidence type="ECO:0000313" key="3">
    <source>
        <dbReference type="EMBL" id="TVU14036.1"/>
    </source>
</evidence>
<feature type="non-terminal residue" evidence="3">
    <location>
        <position position="1"/>
    </location>
</feature>
<reference evidence="3 4" key="1">
    <citation type="journal article" date="2019" name="Sci. Rep.">
        <title>A high-quality genome of Eragrostis curvula grass provides insights into Poaceae evolution and supports new strategies to enhance forage quality.</title>
        <authorList>
            <person name="Carballo J."/>
            <person name="Santos B.A.C.M."/>
            <person name="Zappacosta D."/>
            <person name="Garbus I."/>
            <person name="Selva J.P."/>
            <person name="Gallo C.A."/>
            <person name="Diaz A."/>
            <person name="Albertini E."/>
            <person name="Caccamo M."/>
            <person name="Echenique V."/>
        </authorList>
    </citation>
    <scope>NUCLEOTIDE SEQUENCE [LARGE SCALE GENOMIC DNA]</scope>
    <source>
        <strain evidence="4">cv. Victoria</strain>
        <tissue evidence="3">Leaf</tissue>
    </source>
</reference>